<dbReference type="EMBL" id="KN847317">
    <property type="protein sequence ID" value="KIW60262.1"/>
    <property type="molecule type" value="Genomic_DNA"/>
</dbReference>
<dbReference type="HOGENOM" id="CLU_025582_0_0_1"/>
<reference evidence="2 3" key="1">
    <citation type="submission" date="2015-01" db="EMBL/GenBank/DDBJ databases">
        <title>The Genome Sequence of Exophiala xenobiotica CBS118157.</title>
        <authorList>
            <consortium name="The Broad Institute Genomics Platform"/>
            <person name="Cuomo C."/>
            <person name="de Hoog S."/>
            <person name="Gorbushina A."/>
            <person name="Stielow B."/>
            <person name="Teixiera M."/>
            <person name="Abouelleil A."/>
            <person name="Chapman S.B."/>
            <person name="Priest M."/>
            <person name="Young S.K."/>
            <person name="Wortman J."/>
            <person name="Nusbaum C."/>
            <person name="Birren B."/>
        </authorList>
    </citation>
    <scope>NUCLEOTIDE SEQUENCE [LARGE SCALE GENOMIC DNA]</scope>
    <source>
        <strain evidence="2 3">CBS 118157</strain>
    </source>
</reference>
<accession>A0A0D2DD77</accession>
<dbReference type="AlphaFoldDB" id="A0A0D2DD77"/>
<proteinExistence type="predicted"/>
<sequence>MADQMMSGTDLWFWDSNPDTKMSATDDMKDIINQVVNDEERDGSWYHNALAAVGSDCGVHHHPDTAINHSKPADLEEYLNKPLPIEDYLNKPLPPTPGQACLDVQFADAGIDARAYAQTVGRTGEYVPTYQNLRHIRDSEDLPDYDPSTCAYPTRAILNPKSQKSKYQSAPKKNHSKGQRANAPAGDWTSINIDQGLPTPLNQFDVFFEQPTSKKRSNRDTLDDSPMIYDYDISPVGTKKIRVAEQQDDSDIEIIATKKIRTAEEQDDSDIEIIASTTCCIELPPTPPCEDNDCEYLYTVPSPPRKRKIPVLTGYPGQFESYEVAHLRRRTAAILVPECRTNGDPLHPNGEFTHTNFIDDPTYPYKDYTKAMLNSLPTRNVALNFADFQMDLAAEDLTRTKAEENLRREAHLECTSARLEGVSVGQFRYYQGHMSIEEYMAAKMCICWDDCWCNKLCTIYADVMCPCTESIVLHD</sequence>
<dbReference type="OrthoDB" id="4158501at2759"/>
<evidence type="ECO:0000313" key="2">
    <source>
        <dbReference type="EMBL" id="KIW60262.1"/>
    </source>
</evidence>
<feature type="region of interest" description="Disordered" evidence="1">
    <location>
        <begin position="138"/>
        <end position="194"/>
    </location>
</feature>
<evidence type="ECO:0000256" key="1">
    <source>
        <dbReference type="SAM" id="MobiDB-lite"/>
    </source>
</evidence>
<organism evidence="2 3">
    <name type="scientific">Exophiala xenobiotica</name>
    <dbReference type="NCBI Taxonomy" id="348802"/>
    <lineage>
        <taxon>Eukaryota</taxon>
        <taxon>Fungi</taxon>
        <taxon>Dikarya</taxon>
        <taxon>Ascomycota</taxon>
        <taxon>Pezizomycotina</taxon>
        <taxon>Eurotiomycetes</taxon>
        <taxon>Chaetothyriomycetidae</taxon>
        <taxon>Chaetothyriales</taxon>
        <taxon>Herpotrichiellaceae</taxon>
        <taxon>Exophiala</taxon>
    </lineage>
</organism>
<protein>
    <submittedName>
        <fullName evidence="2">Uncharacterized protein</fullName>
    </submittedName>
</protein>
<name>A0A0D2DD77_9EURO</name>
<gene>
    <name evidence="2" type="ORF">PV05_00492</name>
</gene>
<dbReference type="Proteomes" id="UP000054342">
    <property type="component" value="Unassembled WGS sequence"/>
</dbReference>
<dbReference type="GeneID" id="25322400"/>
<evidence type="ECO:0000313" key="3">
    <source>
        <dbReference type="Proteomes" id="UP000054342"/>
    </source>
</evidence>
<dbReference type="RefSeq" id="XP_013320846.1">
    <property type="nucleotide sequence ID" value="XM_013465392.1"/>
</dbReference>
<keyword evidence="3" id="KW-1185">Reference proteome</keyword>